<comment type="caution">
    <text evidence="1">The sequence shown here is derived from an EMBL/GenBank/DDBJ whole genome shotgun (WGS) entry which is preliminary data.</text>
</comment>
<proteinExistence type="predicted"/>
<dbReference type="EMBL" id="BTSY01000002">
    <property type="protein sequence ID" value="GMT13738.1"/>
    <property type="molecule type" value="Genomic_DNA"/>
</dbReference>
<sequence>MFSWLDAAVRDHHSSHIDSSVWLPTRSHKIGRICSERCPSADLPGEICDYIPAKSAFEENEMIATGICFQKQDLHFDQLVCVDFQVEITRNGGVVRKSRRIKDFAFYRDKVAACWSSVVCAALTDKWNFRRAINIDPLSSSVVSGHCQALTDTIDWETCLKVFVIPL</sequence>
<evidence type="ECO:0000313" key="1">
    <source>
        <dbReference type="EMBL" id="GMT13738.1"/>
    </source>
</evidence>
<reference evidence="1" key="1">
    <citation type="submission" date="2023-10" db="EMBL/GenBank/DDBJ databases">
        <title>Genome assembly of Pristionchus species.</title>
        <authorList>
            <person name="Yoshida K."/>
            <person name="Sommer R.J."/>
        </authorList>
    </citation>
    <scope>NUCLEOTIDE SEQUENCE</scope>
    <source>
        <strain evidence="1">RS5133</strain>
    </source>
</reference>
<organism evidence="1 2">
    <name type="scientific">Pristionchus fissidentatus</name>
    <dbReference type="NCBI Taxonomy" id="1538716"/>
    <lineage>
        <taxon>Eukaryota</taxon>
        <taxon>Metazoa</taxon>
        <taxon>Ecdysozoa</taxon>
        <taxon>Nematoda</taxon>
        <taxon>Chromadorea</taxon>
        <taxon>Rhabditida</taxon>
        <taxon>Rhabditina</taxon>
        <taxon>Diplogasteromorpha</taxon>
        <taxon>Diplogasteroidea</taxon>
        <taxon>Neodiplogasteridae</taxon>
        <taxon>Pristionchus</taxon>
    </lineage>
</organism>
<dbReference type="AlphaFoldDB" id="A0AAV5V635"/>
<name>A0AAV5V635_9BILA</name>
<keyword evidence="2" id="KW-1185">Reference proteome</keyword>
<accession>A0AAV5V635</accession>
<protein>
    <submittedName>
        <fullName evidence="1">Uncharacterized protein</fullName>
    </submittedName>
</protein>
<evidence type="ECO:0000313" key="2">
    <source>
        <dbReference type="Proteomes" id="UP001432322"/>
    </source>
</evidence>
<gene>
    <name evidence="1" type="ORF">PFISCL1PPCAC_5035</name>
</gene>
<dbReference type="Proteomes" id="UP001432322">
    <property type="component" value="Unassembled WGS sequence"/>
</dbReference>